<sequence>MKVGAFRCENGLSGSTISACLDQINVGQIGVIIIPKLFLQHICPHRDSGLCRSRLRAISRAGAGADLCLFGGHAPAISIVYLELFHYAPYSCLSCLSRLVTHLSPPDTLDSEGIFSQTPQFAFDLF</sequence>
<protein>
    <submittedName>
        <fullName evidence="1">Uncharacterized protein</fullName>
    </submittedName>
</protein>
<organism evidence="1 2">
    <name type="scientific">Plakobranchus ocellatus</name>
    <dbReference type="NCBI Taxonomy" id="259542"/>
    <lineage>
        <taxon>Eukaryota</taxon>
        <taxon>Metazoa</taxon>
        <taxon>Spiralia</taxon>
        <taxon>Lophotrochozoa</taxon>
        <taxon>Mollusca</taxon>
        <taxon>Gastropoda</taxon>
        <taxon>Heterobranchia</taxon>
        <taxon>Euthyneura</taxon>
        <taxon>Panpulmonata</taxon>
        <taxon>Sacoglossa</taxon>
        <taxon>Placobranchoidea</taxon>
        <taxon>Plakobranchidae</taxon>
        <taxon>Plakobranchus</taxon>
    </lineage>
</organism>
<name>A0AAV4DGD4_9GAST</name>
<evidence type="ECO:0000313" key="2">
    <source>
        <dbReference type="Proteomes" id="UP000735302"/>
    </source>
</evidence>
<keyword evidence="2" id="KW-1185">Reference proteome</keyword>
<gene>
    <name evidence="1" type="ORF">PoB_006959900</name>
</gene>
<accession>A0AAV4DGD4</accession>
<reference evidence="1 2" key="1">
    <citation type="journal article" date="2021" name="Elife">
        <title>Chloroplast acquisition without the gene transfer in kleptoplastic sea slugs, Plakobranchus ocellatus.</title>
        <authorList>
            <person name="Maeda T."/>
            <person name="Takahashi S."/>
            <person name="Yoshida T."/>
            <person name="Shimamura S."/>
            <person name="Takaki Y."/>
            <person name="Nagai Y."/>
            <person name="Toyoda A."/>
            <person name="Suzuki Y."/>
            <person name="Arimoto A."/>
            <person name="Ishii H."/>
            <person name="Satoh N."/>
            <person name="Nishiyama T."/>
            <person name="Hasebe M."/>
            <person name="Maruyama T."/>
            <person name="Minagawa J."/>
            <person name="Obokata J."/>
            <person name="Shigenobu S."/>
        </authorList>
    </citation>
    <scope>NUCLEOTIDE SEQUENCE [LARGE SCALE GENOMIC DNA]</scope>
</reference>
<dbReference type="EMBL" id="BLXT01007857">
    <property type="protein sequence ID" value="GFO43094.1"/>
    <property type="molecule type" value="Genomic_DNA"/>
</dbReference>
<proteinExistence type="predicted"/>
<dbReference type="AlphaFoldDB" id="A0AAV4DGD4"/>
<dbReference type="PROSITE" id="PS51257">
    <property type="entry name" value="PROKAR_LIPOPROTEIN"/>
    <property type="match status" value="1"/>
</dbReference>
<evidence type="ECO:0000313" key="1">
    <source>
        <dbReference type="EMBL" id="GFO43094.1"/>
    </source>
</evidence>
<dbReference type="Proteomes" id="UP000735302">
    <property type="component" value="Unassembled WGS sequence"/>
</dbReference>
<comment type="caution">
    <text evidence="1">The sequence shown here is derived from an EMBL/GenBank/DDBJ whole genome shotgun (WGS) entry which is preliminary data.</text>
</comment>